<sequence>MKTLIEALEAALTGEIRLNSPVTAVSDHAVTLSGGEEVQGRGVVLAAPAWKARSLLGGYPAAAKQLGEFGANGSVAVVLAYRREQVRGDLAIHGILVDAREPTPLSAITLHSSKIAGRAPEGHVLLRAFFADMEPAQAEAAARREAARLLDITGEPLWSRVLDWRGQNPAYSLGHLERVAELERLLPPSVRLAGSSYGGVGIPDCVRYARQQAAKLASTLLDPTKTETLKVR</sequence>
<keyword evidence="3" id="KW-1185">Reference proteome</keyword>
<name>A0ABW1YEG5_9DEIO</name>
<proteinExistence type="predicted"/>
<organism evidence="2 3">
    <name type="scientific">Deinococcus lacus</name>
    <dbReference type="NCBI Taxonomy" id="392561"/>
    <lineage>
        <taxon>Bacteria</taxon>
        <taxon>Thermotogati</taxon>
        <taxon>Deinococcota</taxon>
        <taxon>Deinococci</taxon>
        <taxon>Deinococcales</taxon>
        <taxon>Deinococcaceae</taxon>
        <taxon>Deinococcus</taxon>
    </lineage>
</organism>
<evidence type="ECO:0000313" key="3">
    <source>
        <dbReference type="Proteomes" id="UP001596297"/>
    </source>
</evidence>
<dbReference type="Proteomes" id="UP001596297">
    <property type="component" value="Unassembled WGS sequence"/>
</dbReference>
<dbReference type="SUPFAM" id="SSF54373">
    <property type="entry name" value="FAD-linked reductases, C-terminal domain"/>
    <property type="match status" value="1"/>
</dbReference>
<evidence type="ECO:0000313" key="2">
    <source>
        <dbReference type="EMBL" id="MFC6592679.1"/>
    </source>
</evidence>
<dbReference type="Pfam" id="PF01593">
    <property type="entry name" value="Amino_oxidase"/>
    <property type="match status" value="1"/>
</dbReference>
<dbReference type="Gene3D" id="3.90.660.20">
    <property type="entry name" value="Protoporphyrinogen oxidase, mitochondrial, domain 2"/>
    <property type="match status" value="1"/>
</dbReference>
<feature type="domain" description="Amine oxidase" evidence="1">
    <location>
        <begin position="1"/>
        <end position="215"/>
    </location>
</feature>
<dbReference type="InterPro" id="IPR036188">
    <property type="entry name" value="FAD/NAD-bd_sf"/>
</dbReference>
<gene>
    <name evidence="2" type="ORF">ACFP81_12205</name>
</gene>
<evidence type="ECO:0000259" key="1">
    <source>
        <dbReference type="Pfam" id="PF01593"/>
    </source>
</evidence>
<dbReference type="InterPro" id="IPR050464">
    <property type="entry name" value="Zeta_carotene_desat/Oxidored"/>
</dbReference>
<dbReference type="SUPFAM" id="SSF51905">
    <property type="entry name" value="FAD/NAD(P)-binding domain"/>
    <property type="match status" value="1"/>
</dbReference>
<protein>
    <submittedName>
        <fullName evidence="2">Protoporphyrinogen/coproporphyrinogen oxidase</fullName>
    </submittedName>
</protein>
<reference evidence="3" key="1">
    <citation type="journal article" date="2019" name="Int. J. Syst. Evol. Microbiol.">
        <title>The Global Catalogue of Microorganisms (GCM) 10K type strain sequencing project: providing services to taxonomists for standard genome sequencing and annotation.</title>
        <authorList>
            <consortium name="The Broad Institute Genomics Platform"/>
            <consortium name="The Broad Institute Genome Sequencing Center for Infectious Disease"/>
            <person name="Wu L."/>
            <person name="Ma J."/>
        </authorList>
    </citation>
    <scope>NUCLEOTIDE SEQUENCE [LARGE SCALE GENOMIC DNA]</scope>
    <source>
        <strain evidence="3">CGMCC 1.15772</strain>
    </source>
</reference>
<accession>A0ABW1YEG5</accession>
<comment type="caution">
    <text evidence="2">The sequence shown here is derived from an EMBL/GenBank/DDBJ whole genome shotgun (WGS) entry which is preliminary data.</text>
</comment>
<dbReference type="Gene3D" id="3.50.50.60">
    <property type="entry name" value="FAD/NAD(P)-binding domain"/>
    <property type="match status" value="1"/>
</dbReference>
<dbReference type="RefSeq" id="WP_380083801.1">
    <property type="nucleotide sequence ID" value="NZ_JBHSWD010000002.1"/>
</dbReference>
<dbReference type="EMBL" id="JBHSWD010000002">
    <property type="protein sequence ID" value="MFC6592679.1"/>
    <property type="molecule type" value="Genomic_DNA"/>
</dbReference>
<dbReference type="InterPro" id="IPR002937">
    <property type="entry name" value="Amino_oxidase"/>
</dbReference>
<dbReference type="PANTHER" id="PTHR42923">
    <property type="entry name" value="PROTOPORPHYRINOGEN OXIDASE"/>
    <property type="match status" value="1"/>
</dbReference>
<dbReference type="PANTHER" id="PTHR42923:SF3">
    <property type="entry name" value="PROTOPORPHYRINOGEN OXIDASE"/>
    <property type="match status" value="1"/>
</dbReference>